<evidence type="ECO:0000313" key="4">
    <source>
        <dbReference type="EMBL" id="HGB25957.1"/>
    </source>
</evidence>
<gene>
    <name evidence="4" type="ORF">ENV88_08095</name>
</gene>
<dbReference type="GO" id="GO:0016798">
    <property type="term" value="F:hydrolase activity, acting on glycosyl bonds"/>
    <property type="evidence" value="ECO:0007669"/>
    <property type="project" value="UniProtKB-KW"/>
</dbReference>
<evidence type="ECO:0000256" key="2">
    <source>
        <dbReference type="ARBA" id="ARBA00023295"/>
    </source>
</evidence>
<dbReference type="SUPFAM" id="SSF51445">
    <property type="entry name" value="(Trans)glycosidases"/>
    <property type="match status" value="1"/>
</dbReference>
<name>A0A7C3SPS8_THEPE</name>
<comment type="caution">
    <text evidence="4">The sequence shown here is derived from an EMBL/GenBank/DDBJ whole genome shotgun (WGS) entry which is preliminary data.</text>
</comment>
<feature type="domain" description="Glycosyl hydrolase family 13 catalytic" evidence="3">
    <location>
        <begin position="12"/>
        <end position="152"/>
    </location>
</feature>
<dbReference type="InterPro" id="IPR006047">
    <property type="entry name" value="GH13_cat_dom"/>
</dbReference>
<dbReference type="EMBL" id="DTIB01000141">
    <property type="protein sequence ID" value="HGB25957.1"/>
    <property type="molecule type" value="Genomic_DNA"/>
</dbReference>
<dbReference type="PANTHER" id="PTHR10357">
    <property type="entry name" value="ALPHA-AMYLASE FAMILY MEMBER"/>
    <property type="match status" value="1"/>
</dbReference>
<reference evidence="4" key="1">
    <citation type="journal article" date="2020" name="mSystems">
        <title>Genome- and Community-Level Interaction Insights into Carbon Utilization and Element Cycling Functions of Hydrothermarchaeota in Hydrothermal Sediment.</title>
        <authorList>
            <person name="Zhou Z."/>
            <person name="Liu Y."/>
            <person name="Xu W."/>
            <person name="Pan J."/>
            <person name="Luo Z.H."/>
            <person name="Li M."/>
        </authorList>
    </citation>
    <scope>NUCLEOTIDE SEQUENCE [LARGE SCALE GENOMIC DNA]</scope>
    <source>
        <strain evidence="4">SpSt-8</strain>
    </source>
</reference>
<dbReference type="Gene3D" id="3.20.20.80">
    <property type="entry name" value="Glycosidases"/>
    <property type="match status" value="1"/>
</dbReference>
<dbReference type="GO" id="GO:0005975">
    <property type="term" value="P:carbohydrate metabolic process"/>
    <property type="evidence" value="ECO:0007669"/>
    <property type="project" value="InterPro"/>
</dbReference>
<accession>A0A7C3SPS8</accession>
<organism evidence="4">
    <name type="scientific">Thermofilum pendens</name>
    <dbReference type="NCBI Taxonomy" id="2269"/>
    <lineage>
        <taxon>Archaea</taxon>
        <taxon>Thermoproteota</taxon>
        <taxon>Thermoprotei</taxon>
        <taxon>Thermofilales</taxon>
        <taxon>Thermofilaceae</taxon>
        <taxon>Thermofilum</taxon>
    </lineage>
</organism>
<keyword evidence="2" id="KW-0326">Glycosidase</keyword>
<evidence type="ECO:0000256" key="1">
    <source>
        <dbReference type="ARBA" id="ARBA00022801"/>
    </source>
</evidence>
<sequence>MRSPITCFKPSTRRVKEACRDCVVILEITKGAGFYPLGVIADSAMNYDLRALLLEFLVYRTIDAAQFVESVKELYSSMPVHAALSMYNLLGSHDTPRIATLSEKCGASCLKLLYVALFAMPGSPSIYYGDEVGMRGGSDPDNRLPMVWDEERWDEELLSLIRRLSLLRRRLTPLRLGLFDAEAVGGEAVKLSRWWGDEEVVVLLSRGSTRASLPLEYLDVEREEPLREVSLEPYSWRILYRRKK</sequence>
<dbReference type="AlphaFoldDB" id="A0A7C3SPS8"/>
<protein>
    <recommendedName>
        <fullName evidence="3">Glycosyl hydrolase family 13 catalytic domain-containing protein</fullName>
    </recommendedName>
</protein>
<keyword evidence="1" id="KW-0378">Hydrolase</keyword>
<dbReference type="InterPro" id="IPR017853">
    <property type="entry name" value="GH"/>
</dbReference>
<evidence type="ECO:0000259" key="3">
    <source>
        <dbReference type="Pfam" id="PF00128"/>
    </source>
</evidence>
<dbReference type="PANTHER" id="PTHR10357:SF210">
    <property type="entry name" value="MALTODEXTRIN GLUCOSIDASE"/>
    <property type="match status" value="1"/>
</dbReference>
<proteinExistence type="predicted"/>
<dbReference type="Pfam" id="PF00128">
    <property type="entry name" value="Alpha-amylase"/>
    <property type="match status" value="1"/>
</dbReference>